<dbReference type="EMBL" id="HACA01002590">
    <property type="protein sequence ID" value="CDW19951.1"/>
    <property type="molecule type" value="Transcribed_RNA"/>
</dbReference>
<protein>
    <submittedName>
        <fullName evidence="1">Uncharacterized protein</fullName>
    </submittedName>
</protein>
<organism evidence="1">
    <name type="scientific">Lepeophtheirus salmonis</name>
    <name type="common">Salmon louse</name>
    <name type="synonym">Caligus salmonis</name>
    <dbReference type="NCBI Taxonomy" id="72036"/>
    <lineage>
        <taxon>Eukaryota</taxon>
        <taxon>Metazoa</taxon>
        <taxon>Ecdysozoa</taxon>
        <taxon>Arthropoda</taxon>
        <taxon>Crustacea</taxon>
        <taxon>Multicrustacea</taxon>
        <taxon>Hexanauplia</taxon>
        <taxon>Copepoda</taxon>
        <taxon>Siphonostomatoida</taxon>
        <taxon>Caligidae</taxon>
        <taxon>Lepeophtheirus</taxon>
    </lineage>
</organism>
<sequence>MNNLFFSCQYSLILFKENLKSKYSHNIYFVLLYSKITAVSILK</sequence>
<proteinExistence type="predicted"/>
<dbReference type="AlphaFoldDB" id="A0A0K2T3F2"/>
<evidence type="ECO:0000313" key="1">
    <source>
        <dbReference type="EMBL" id="CDW19951.1"/>
    </source>
</evidence>
<accession>A0A0K2T3F2</accession>
<name>A0A0K2T3F2_LEPSM</name>
<reference evidence="1" key="1">
    <citation type="submission" date="2014-05" db="EMBL/GenBank/DDBJ databases">
        <authorList>
            <person name="Chronopoulou M."/>
        </authorList>
    </citation>
    <scope>NUCLEOTIDE SEQUENCE</scope>
    <source>
        <tissue evidence="1">Whole organism</tissue>
    </source>
</reference>